<keyword evidence="6" id="KW-0175">Coiled coil</keyword>
<evidence type="ECO:0000256" key="1">
    <source>
        <dbReference type="ARBA" id="ARBA00005510"/>
    </source>
</evidence>
<feature type="compositionally biased region" description="Low complexity" evidence="7">
    <location>
        <begin position="154"/>
        <end position="163"/>
    </location>
</feature>
<reference evidence="9" key="3">
    <citation type="submission" date="2015-04" db="UniProtKB">
        <authorList>
            <consortium name="EnsemblPlants"/>
        </authorList>
    </citation>
    <scope>IDENTIFICATION</scope>
</reference>
<name>A0A0D9VUK9_9ORYZ</name>
<dbReference type="PANTHER" id="PTHR47075:SF9">
    <property type="entry name" value="TRANSCRIPTION FACTOR BHLH47"/>
    <property type="match status" value="1"/>
</dbReference>
<dbReference type="Gene3D" id="4.10.280.10">
    <property type="entry name" value="Helix-loop-helix DNA-binding domain"/>
    <property type="match status" value="1"/>
</dbReference>
<dbReference type="Proteomes" id="UP000032180">
    <property type="component" value="Chromosome 3"/>
</dbReference>
<evidence type="ECO:0000313" key="9">
    <source>
        <dbReference type="EnsemblPlants" id="LPERR03G16670.2"/>
    </source>
</evidence>
<evidence type="ECO:0000256" key="4">
    <source>
        <dbReference type="ARBA" id="ARBA00023163"/>
    </source>
</evidence>
<dbReference type="PROSITE" id="PS50888">
    <property type="entry name" value="BHLH"/>
    <property type="match status" value="1"/>
</dbReference>
<keyword evidence="4" id="KW-0804">Transcription</keyword>
<dbReference type="GO" id="GO:0046983">
    <property type="term" value="F:protein dimerization activity"/>
    <property type="evidence" value="ECO:0007669"/>
    <property type="project" value="InterPro"/>
</dbReference>
<dbReference type="GO" id="GO:0003677">
    <property type="term" value="F:DNA binding"/>
    <property type="evidence" value="ECO:0007669"/>
    <property type="project" value="UniProtKB-KW"/>
</dbReference>
<feature type="domain" description="BHLH" evidence="8">
    <location>
        <begin position="34"/>
        <end position="84"/>
    </location>
</feature>
<keyword evidence="3" id="KW-0238">DNA-binding</keyword>
<organism evidence="9 10">
    <name type="scientific">Leersia perrieri</name>
    <dbReference type="NCBI Taxonomy" id="77586"/>
    <lineage>
        <taxon>Eukaryota</taxon>
        <taxon>Viridiplantae</taxon>
        <taxon>Streptophyta</taxon>
        <taxon>Embryophyta</taxon>
        <taxon>Tracheophyta</taxon>
        <taxon>Spermatophyta</taxon>
        <taxon>Magnoliopsida</taxon>
        <taxon>Liliopsida</taxon>
        <taxon>Poales</taxon>
        <taxon>Poaceae</taxon>
        <taxon>BOP clade</taxon>
        <taxon>Oryzoideae</taxon>
        <taxon>Oryzeae</taxon>
        <taxon>Oryzinae</taxon>
        <taxon>Leersia</taxon>
    </lineage>
</organism>
<protein>
    <recommendedName>
        <fullName evidence="8">BHLH domain-containing protein</fullName>
    </recommendedName>
</protein>
<dbReference type="Pfam" id="PF23177">
    <property type="entry name" value="bHLH_IRO3"/>
    <property type="match status" value="1"/>
</dbReference>
<feature type="compositionally biased region" description="Low complexity" evidence="7">
    <location>
        <begin position="250"/>
        <end position="260"/>
    </location>
</feature>
<evidence type="ECO:0000256" key="7">
    <source>
        <dbReference type="SAM" id="MobiDB-lite"/>
    </source>
</evidence>
<dbReference type="EnsemblPlants" id="LPERR03G16670.1">
    <property type="protein sequence ID" value="LPERR03G16670.1"/>
    <property type="gene ID" value="LPERR03G16670"/>
</dbReference>
<dbReference type="InterPro" id="IPR011598">
    <property type="entry name" value="bHLH_dom"/>
</dbReference>
<feature type="region of interest" description="Disordered" evidence="7">
    <location>
        <begin position="209"/>
        <end position="260"/>
    </location>
</feature>
<proteinExistence type="inferred from homology"/>
<dbReference type="EnsemblPlants" id="LPERR03G16670.2">
    <property type="protein sequence ID" value="LPERR03G16670.2"/>
    <property type="gene ID" value="LPERR03G16670"/>
</dbReference>
<keyword evidence="5" id="KW-0539">Nucleus</keyword>
<dbReference type="Gramene" id="LPERR03G16670.1">
    <property type="protein sequence ID" value="LPERR03G16670.1"/>
    <property type="gene ID" value="LPERR03G16670"/>
</dbReference>
<dbReference type="SUPFAM" id="SSF47459">
    <property type="entry name" value="HLH, helix-loop-helix DNA-binding domain"/>
    <property type="match status" value="1"/>
</dbReference>
<evidence type="ECO:0000256" key="3">
    <source>
        <dbReference type="ARBA" id="ARBA00023125"/>
    </source>
</evidence>
<evidence type="ECO:0000256" key="6">
    <source>
        <dbReference type="SAM" id="Coils"/>
    </source>
</evidence>
<dbReference type="InterPro" id="IPR057075">
    <property type="entry name" value="bHLH_IRO3"/>
</dbReference>
<feature type="coiled-coil region" evidence="6">
    <location>
        <begin position="81"/>
        <end position="129"/>
    </location>
</feature>
<dbReference type="Gramene" id="LPERR03G16670.2">
    <property type="protein sequence ID" value="LPERR03G16670.2"/>
    <property type="gene ID" value="LPERR03G16670"/>
</dbReference>
<dbReference type="STRING" id="77586.A0A0D9VUK9"/>
<evidence type="ECO:0000256" key="2">
    <source>
        <dbReference type="ARBA" id="ARBA00023015"/>
    </source>
</evidence>
<evidence type="ECO:0000259" key="8">
    <source>
        <dbReference type="PROSITE" id="PS50888"/>
    </source>
</evidence>
<dbReference type="InterPro" id="IPR036638">
    <property type="entry name" value="HLH_DNA-bd_sf"/>
</dbReference>
<dbReference type="AlphaFoldDB" id="A0A0D9VUK9"/>
<feature type="region of interest" description="Disordered" evidence="7">
    <location>
        <begin position="139"/>
        <end position="163"/>
    </location>
</feature>
<dbReference type="PANTHER" id="PTHR47075">
    <property type="entry name" value="TRANSCRIPTION FACTOR BHLH47"/>
    <property type="match status" value="1"/>
</dbReference>
<keyword evidence="2" id="KW-0805">Transcription regulation</keyword>
<dbReference type="eggNOG" id="ENOG502RYQ6">
    <property type="taxonomic scope" value="Eukaryota"/>
</dbReference>
<comment type="similarity">
    <text evidence="1">Belongs to the bHLH protein family.</text>
</comment>
<dbReference type="HOGENOM" id="CLU_053417_1_0_1"/>
<sequence>MAEGGSVATAVRPAVADKLVHGPISDKKCRKKVPRKIHKSEREKLKRGHLNDLFGELDKMLEADRQSNGKACILTDTTRILRHLLSEVQSLRQENNTLQNESNYVTMERNELQDENGVLRSEISELQSELSMRAPGNPLWSHGTTGSPVPVPHSPSSVFPSQQPFQPSAMASTDCTVFPLQQPTVIEHSYAKQPLELKLFLEAPLVEDQEPSEDQEAPNNVARPQARYPTQASSWPISLGLPRLEDEQCSSSTTSSSKIV</sequence>
<evidence type="ECO:0000313" key="10">
    <source>
        <dbReference type="Proteomes" id="UP000032180"/>
    </source>
</evidence>
<keyword evidence="10" id="KW-1185">Reference proteome</keyword>
<reference evidence="9 10" key="1">
    <citation type="submission" date="2012-08" db="EMBL/GenBank/DDBJ databases">
        <title>Oryza genome evolution.</title>
        <authorList>
            <person name="Wing R.A."/>
        </authorList>
    </citation>
    <scope>NUCLEOTIDE SEQUENCE</scope>
</reference>
<evidence type="ECO:0000256" key="5">
    <source>
        <dbReference type="ARBA" id="ARBA00023242"/>
    </source>
</evidence>
<reference evidence="9 10" key="2">
    <citation type="submission" date="2013-12" db="EMBL/GenBank/DDBJ databases">
        <authorList>
            <person name="Yu Y."/>
            <person name="Lee S."/>
            <person name="de Baynast K."/>
            <person name="Wissotski M."/>
            <person name="Liu L."/>
            <person name="Talag J."/>
            <person name="Goicoechea J."/>
            <person name="Angelova A."/>
            <person name="Jetty R."/>
            <person name="Kudrna D."/>
            <person name="Golser W."/>
            <person name="Rivera L."/>
            <person name="Zhang J."/>
            <person name="Wing R."/>
        </authorList>
    </citation>
    <scope>NUCLEOTIDE SEQUENCE</scope>
</reference>
<accession>A0A0D9VUK9</accession>